<accession>A0ABR6BB95</accession>
<feature type="transmembrane region" description="Helical" evidence="8">
    <location>
        <begin position="79"/>
        <end position="96"/>
    </location>
</feature>
<comment type="caution">
    <text evidence="9">The sequence shown here is derived from an EMBL/GenBank/DDBJ whole genome shotgun (WGS) entry which is preliminary data.</text>
</comment>
<sequence length="350" mass="35908">MATVTQLRPPQPRAANRRKLAVLRAAGLLLGAGLVLLAVLISVAVGSKHIPLDAVWNALFHFDGSYDANLVWDQRMPRTLLGLAVGAALGVSGPLMQAMTRNPLADPGLLGVNAGSAVAVVVAVSALGLTSLSSYVWFALAGAAAASVVVYVLGATGRGGATPVRLALAGTVVTAVLTGVITAFTTMNAKSWQLMRFWTIGSLVNRGYDVLWQVLPFLVLGALIGLSVTGSLNALALGEQVGRSLGAHIGRTRVLTATAIVLLCGGATAAAGPIGFVGLAVPHAVRAVVGPNYRWVVPYSMIAAPLLLLGADVLGRVLLPTGELEAGVITAVVGAPLFIHLVRRKQLAKL</sequence>
<proteinExistence type="inferred from homology"/>
<evidence type="ECO:0000256" key="4">
    <source>
        <dbReference type="ARBA" id="ARBA00022475"/>
    </source>
</evidence>
<evidence type="ECO:0000256" key="3">
    <source>
        <dbReference type="ARBA" id="ARBA00022448"/>
    </source>
</evidence>
<comment type="subcellular location">
    <subcellularLocation>
        <location evidence="1">Cell membrane</location>
        <topology evidence="1">Multi-pass membrane protein</topology>
    </subcellularLocation>
</comment>
<evidence type="ECO:0000313" key="10">
    <source>
        <dbReference type="Proteomes" id="UP000517916"/>
    </source>
</evidence>
<dbReference type="InterPro" id="IPR037294">
    <property type="entry name" value="ABC_BtuC-like"/>
</dbReference>
<gene>
    <name evidence="9" type="ORF">BC739_001335</name>
</gene>
<dbReference type="Gene3D" id="1.10.3470.10">
    <property type="entry name" value="ABC transporter involved in vitamin B12 uptake, BtuC"/>
    <property type="match status" value="1"/>
</dbReference>
<feature type="transmembrane region" description="Helical" evidence="8">
    <location>
        <begin position="254"/>
        <end position="276"/>
    </location>
</feature>
<evidence type="ECO:0000256" key="1">
    <source>
        <dbReference type="ARBA" id="ARBA00004651"/>
    </source>
</evidence>
<dbReference type="PANTHER" id="PTHR30472">
    <property type="entry name" value="FERRIC ENTEROBACTIN TRANSPORT SYSTEM PERMEASE PROTEIN"/>
    <property type="match status" value="1"/>
</dbReference>
<keyword evidence="10" id="KW-1185">Reference proteome</keyword>
<evidence type="ECO:0000313" key="9">
    <source>
        <dbReference type="EMBL" id="MBA8924138.1"/>
    </source>
</evidence>
<feature type="transmembrane region" description="Helical" evidence="8">
    <location>
        <begin position="108"/>
        <end position="129"/>
    </location>
</feature>
<dbReference type="InterPro" id="IPR000522">
    <property type="entry name" value="ABC_transptr_permease_BtuC"/>
</dbReference>
<reference evidence="9 10" key="1">
    <citation type="submission" date="2020-08" db="EMBL/GenBank/DDBJ databases">
        <title>Genomic Encyclopedia of Archaeal and Bacterial Type Strains, Phase II (KMG-II): from individual species to whole genera.</title>
        <authorList>
            <person name="Goeker M."/>
        </authorList>
    </citation>
    <scope>NUCLEOTIDE SEQUENCE [LARGE SCALE GENOMIC DNA]</scope>
    <source>
        <strain evidence="9 10">DSM 43850</strain>
    </source>
</reference>
<dbReference type="RefSeq" id="WP_182836611.1">
    <property type="nucleotide sequence ID" value="NZ_BAAABQ010000079.1"/>
</dbReference>
<evidence type="ECO:0000256" key="2">
    <source>
        <dbReference type="ARBA" id="ARBA00007935"/>
    </source>
</evidence>
<comment type="similarity">
    <text evidence="2">Belongs to the binding-protein-dependent transport system permease family. FecCD subfamily.</text>
</comment>
<dbReference type="SUPFAM" id="SSF81345">
    <property type="entry name" value="ABC transporter involved in vitamin B12 uptake, BtuC"/>
    <property type="match status" value="1"/>
</dbReference>
<feature type="transmembrane region" description="Helical" evidence="8">
    <location>
        <begin position="326"/>
        <end position="343"/>
    </location>
</feature>
<feature type="transmembrane region" description="Helical" evidence="8">
    <location>
        <begin position="21"/>
        <end position="45"/>
    </location>
</feature>
<keyword evidence="4" id="KW-1003">Cell membrane</keyword>
<feature type="transmembrane region" description="Helical" evidence="8">
    <location>
        <begin position="210"/>
        <end position="233"/>
    </location>
</feature>
<evidence type="ECO:0000256" key="8">
    <source>
        <dbReference type="SAM" id="Phobius"/>
    </source>
</evidence>
<keyword evidence="6 8" id="KW-1133">Transmembrane helix</keyword>
<protein>
    <submittedName>
        <fullName evidence="9">Iron complex transport system permease protein</fullName>
    </submittedName>
</protein>
<feature type="transmembrane region" description="Helical" evidence="8">
    <location>
        <begin position="296"/>
        <end position="319"/>
    </location>
</feature>
<name>A0ABR6BB95_9PSEU</name>
<dbReference type="EMBL" id="JACJID010000001">
    <property type="protein sequence ID" value="MBA8924138.1"/>
    <property type="molecule type" value="Genomic_DNA"/>
</dbReference>
<keyword evidence="5 8" id="KW-0812">Transmembrane</keyword>
<evidence type="ECO:0000256" key="7">
    <source>
        <dbReference type="ARBA" id="ARBA00023136"/>
    </source>
</evidence>
<feature type="transmembrane region" description="Helical" evidence="8">
    <location>
        <begin position="135"/>
        <end position="154"/>
    </location>
</feature>
<feature type="transmembrane region" description="Helical" evidence="8">
    <location>
        <begin position="166"/>
        <end position="190"/>
    </location>
</feature>
<dbReference type="PANTHER" id="PTHR30472:SF1">
    <property type="entry name" value="FE(3+) DICITRATE TRANSPORT SYSTEM PERMEASE PROTEIN FECC-RELATED"/>
    <property type="match status" value="1"/>
</dbReference>
<evidence type="ECO:0000256" key="5">
    <source>
        <dbReference type="ARBA" id="ARBA00022692"/>
    </source>
</evidence>
<evidence type="ECO:0000256" key="6">
    <source>
        <dbReference type="ARBA" id="ARBA00022989"/>
    </source>
</evidence>
<keyword evidence="7 8" id="KW-0472">Membrane</keyword>
<keyword evidence="3" id="KW-0813">Transport</keyword>
<dbReference type="Pfam" id="PF01032">
    <property type="entry name" value="FecCD"/>
    <property type="match status" value="1"/>
</dbReference>
<dbReference type="Proteomes" id="UP000517916">
    <property type="component" value="Unassembled WGS sequence"/>
</dbReference>
<organism evidence="9 10">
    <name type="scientific">Kutzneria viridogrisea</name>
    <dbReference type="NCBI Taxonomy" id="47990"/>
    <lineage>
        <taxon>Bacteria</taxon>
        <taxon>Bacillati</taxon>
        <taxon>Actinomycetota</taxon>
        <taxon>Actinomycetes</taxon>
        <taxon>Pseudonocardiales</taxon>
        <taxon>Pseudonocardiaceae</taxon>
        <taxon>Kutzneria</taxon>
    </lineage>
</organism>
<dbReference type="CDD" id="cd06550">
    <property type="entry name" value="TM_ABC_iron-siderophores_like"/>
    <property type="match status" value="1"/>
</dbReference>